<gene>
    <name evidence="2" type="ORF">DES39_0690</name>
</gene>
<accession>A0A495RIY2</accession>
<keyword evidence="3" id="KW-1185">Reference proteome</keyword>
<sequence>MKKFSIIFAAMVMVGCSSSNHQQTVDGSMTQTSLDWAGIYQGVLPCADCEGINTTLTLNQDGSFKLQEVYEKGKMRYIPEVTVGKIEWNKTQPVIYLQDGSEKRTFFVGEGYVTAYDMEGNPIHSQLNYTLKQTQVFDANQTNQTH</sequence>
<dbReference type="EMBL" id="RBWY01000001">
    <property type="protein sequence ID" value="RKS87457.1"/>
    <property type="molecule type" value="Genomic_DNA"/>
</dbReference>
<evidence type="ECO:0000313" key="2">
    <source>
        <dbReference type="EMBL" id="RKS87457.1"/>
    </source>
</evidence>
<name>A0A495RIY2_9GAMM</name>
<feature type="chain" id="PRO_5019783287" evidence="1">
    <location>
        <begin position="22"/>
        <end position="146"/>
    </location>
</feature>
<dbReference type="Pfam" id="PF04170">
    <property type="entry name" value="NlpE"/>
    <property type="match status" value="1"/>
</dbReference>
<comment type="caution">
    <text evidence="2">The sequence shown here is derived from an EMBL/GenBank/DDBJ whole genome shotgun (WGS) entry which is preliminary data.</text>
</comment>
<dbReference type="AlphaFoldDB" id="A0A495RIY2"/>
<dbReference type="InterPro" id="IPR007298">
    <property type="entry name" value="Cu-R_lipoprotein_NlpE"/>
</dbReference>
<reference evidence="2 3" key="1">
    <citation type="submission" date="2018-10" db="EMBL/GenBank/DDBJ databases">
        <title>Genomic Encyclopedia of Type Strains, Phase IV (KMG-IV): sequencing the most valuable type-strain genomes for metagenomic binning, comparative biology and taxonomic classification.</title>
        <authorList>
            <person name="Goeker M."/>
        </authorList>
    </citation>
    <scope>NUCLEOTIDE SEQUENCE [LARGE SCALE GENOMIC DNA]</scope>
    <source>
        <strain evidence="2 3">DSM 22228</strain>
    </source>
</reference>
<dbReference type="RefSeq" id="WP_121144353.1">
    <property type="nucleotide sequence ID" value="NZ_RBWY01000001.1"/>
</dbReference>
<protein>
    <submittedName>
        <fullName evidence="2">NlpE-like protein</fullName>
    </submittedName>
</protein>
<proteinExistence type="predicted"/>
<dbReference type="PROSITE" id="PS51257">
    <property type="entry name" value="PROKAR_LIPOPROTEIN"/>
    <property type="match status" value="1"/>
</dbReference>
<evidence type="ECO:0000313" key="3">
    <source>
        <dbReference type="Proteomes" id="UP000278542"/>
    </source>
</evidence>
<feature type="signal peptide" evidence="1">
    <location>
        <begin position="1"/>
        <end position="21"/>
    </location>
</feature>
<evidence type="ECO:0000256" key="1">
    <source>
        <dbReference type="SAM" id="SignalP"/>
    </source>
</evidence>
<dbReference type="OrthoDB" id="5348860at2"/>
<keyword evidence="1" id="KW-0732">Signal</keyword>
<dbReference type="Proteomes" id="UP000278542">
    <property type="component" value="Unassembled WGS sequence"/>
</dbReference>
<organism evidence="2 3">
    <name type="scientific">Orbus hercynius</name>
    <dbReference type="NCBI Taxonomy" id="593135"/>
    <lineage>
        <taxon>Bacteria</taxon>
        <taxon>Pseudomonadati</taxon>
        <taxon>Pseudomonadota</taxon>
        <taxon>Gammaproteobacteria</taxon>
        <taxon>Orbales</taxon>
        <taxon>Orbaceae</taxon>
        <taxon>Orbus</taxon>
    </lineage>
</organism>
<dbReference type="Gene3D" id="2.40.128.640">
    <property type="match status" value="1"/>
</dbReference>